<name>A0ABS4Y6Q7_9ACTN</name>
<dbReference type="SUPFAM" id="SSF55811">
    <property type="entry name" value="Nudix"/>
    <property type="match status" value="1"/>
</dbReference>
<dbReference type="InterPro" id="IPR015797">
    <property type="entry name" value="NUDIX_hydrolase-like_dom_sf"/>
</dbReference>
<dbReference type="RefSeq" id="WP_130879302.1">
    <property type="nucleotide sequence ID" value="NZ_JAGIOH010000001.1"/>
</dbReference>
<dbReference type="Gene3D" id="3.90.79.10">
    <property type="entry name" value="Nucleoside Triphosphate Pyrophosphohydrolase"/>
    <property type="match status" value="1"/>
</dbReference>
<dbReference type="EMBL" id="JAGIOH010000001">
    <property type="protein sequence ID" value="MBP2404463.1"/>
    <property type="molecule type" value="Genomic_DNA"/>
</dbReference>
<proteinExistence type="predicted"/>
<reference evidence="1 2" key="1">
    <citation type="submission" date="2021-03" db="EMBL/GenBank/DDBJ databases">
        <title>Sequencing the genomes of 1000 actinobacteria strains.</title>
        <authorList>
            <person name="Klenk H.-P."/>
        </authorList>
    </citation>
    <scope>NUCLEOTIDE SEQUENCE [LARGE SCALE GENOMIC DNA]</scope>
    <source>
        <strain evidence="1 2">DSM 41480</strain>
    </source>
</reference>
<keyword evidence="2" id="KW-1185">Reference proteome</keyword>
<organism evidence="1 2">
    <name type="scientific">Streptomyces syringium</name>
    <dbReference type="NCBI Taxonomy" id="76729"/>
    <lineage>
        <taxon>Bacteria</taxon>
        <taxon>Bacillati</taxon>
        <taxon>Actinomycetota</taxon>
        <taxon>Actinomycetes</taxon>
        <taxon>Kitasatosporales</taxon>
        <taxon>Streptomycetaceae</taxon>
        <taxon>Streptomyces</taxon>
    </lineage>
</organism>
<protein>
    <recommendedName>
        <fullName evidence="3">NUDIX domain-containing protein</fullName>
    </recommendedName>
</protein>
<sequence length="169" mass="18701">METAWLGSTAVLHTGLARITDESGRILLLLTGTDVKWCLPGGICIPGEPPIDAAAYQIRRTMRIDVAPQRVVGYAPGAADRHPVAQGPPGDAYLMECNPLSPSQIKRITLPEAPPRERPEFLKVAFWDPFNLPPGMRPRDLRLLGREARVEPPVPIPHLSRREFFRLTG</sequence>
<accession>A0ABS4Y6Q7</accession>
<comment type="caution">
    <text evidence="1">The sequence shown here is derived from an EMBL/GenBank/DDBJ whole genome shotgun (WGS) entry which is preliminary data.</text>
</comment>
<dbReference type="Proteomes" id="UP001519291">
    <property type="component" value="Unassembled WGS sequence"/>
</dbReference>
<evidence type="ECO:0008006" key="3">
    <source>
        <dbReference type="Google" id="ProtNLM"/>
    </source>
</evidence>
<dbReference type="GeneID" id="91570810"/>
<evidence type="ECO:0000313" key="2">
    <source>
        <dbReference type="Proteomes" id="UP001519291"/>
    </source>
</evidence>
<gene>
    <name evidence="1" type="ORF">JO379_003932</name>
</gene>
<evidence type="ECO:0000313" key="1">
    <source>
        <dbReference type="EMBL" id="MBP2404463.1"/>
    </source>
</evidence>